<dbReference type="InterPro" id="IPR012338">
    <property type="entry name" value="Beta-lactam/transpept-like"/>
</dbReference>
<dbReference type="Pfam" id="PF11954">
    <property type="entry name" value="DUF3471"/>
    <property type="match status" value="1"/>
</dbReference>
<dbReference type="SUPFAM" id="SSF56601">
    <property type="entry name" value="beta-lactamase/transpeptidase-like"/>
    <property type="match status" value="1"/>
</dbReference>
<dbReference type="InterPro" id="IPR050491">
    <property type="entry name" value="AmpC-like"/>
</dbReference>
<accession>A0AA40B1X1</accession>
<dbReference type="Proteomes" id="UP001172102">
    <property type="component" value="Unassembled WGS sequence"/>
</dbReference>
<dbReference type="InterPro" id="IPR001466">
    <property type="entry name" value="Beta-lactam-related"/>
</dbReference>
<protein>
    <submittedName>
        <fullName evidence="4">Beta-lactamase/transpeptidase-like protein</fullName>
    </submittedName>
</protein>
<feature type="domain" description="Beta-lactamase-related" evidence="2">
    <location>
        <begin position="7"/>
        <end position="275"/>
    </location>
</feature>
<evidence type="ECO:0000259" key="2">
    <source>
        <dbReference type="Pfam" id="PF00144"/>
    </source>
</evidence>
<evidence type="ECO:0000313" key="4">
    <source>
        <dbReference type="EMBL" id="KAK0726163.1"/>
    </source>
</evidence>
<reference evidence="4" key="1">
    <citation type="submission" date="2023-06" db="EMBL/GenBank/DDBJ databases">
        <title>Genome-scale phylogeny and comparative genomics of the fungal order Sordariales.</title>
        <authorList>
            <consortium name="Lawrence Berkeley National Laboratory"/>
            <person name="Hensen N."/>
            <person name="Bonometti L."/>
            <person name="Westerberg I."/>
            <person name="Brannstrom I.O."/>
            <person name="Guillou S."/>
            <person name="Cros-Aarteil S."/>
            <person name="Calhoun S."/>
            <person name="Haridas S."/>
            <person name="Kuo A."/>
            <person name="Mondo S."/>
            <person name="Pangilinan J."/>
            <person name="Riley R."/>
            <person name="Labutti K."/>
            <person name="Andreopoulos B."/>
            <person name="Lipzen A."/>
            <person name="Chen C."/>
            <person name="Yanf M."/>
            <person name="Daum C."/>
            <person name="Ng V."/>
            <person name="Clum A."/>
            <person name="Steindorff A."/>
            <person name="Ohm R."/>
            <person name="Martin F."/>
            <person name="Silar P."/>
            <person name="Natvig D."/>
            <person name="Lalanne C."/>
            <person name="Gautier V."/>
            <person name="Ament-Velasquez S.L."/>
            <person name="Kruys A."/>
            <person name="Hutchinson M.I."/>
            <person name="Powell A.J."/>
            <person name="Barry K."/>
            <person name="Miller A.N."/>
            <person name="Grigoriev I.V."/>
            <person name="Debuchy R."/>
            <person name="Gladieux P."/>
            <person name="Thoren M.H."/>
            <person name="Johannesson H."/>
        </authorList>
    </citation>
    <scope>NUCLEOTIDE SEQUENCE</scope>
    <source>
        <strain evidence="4">SMH4607-1</strain>
    </source>
</reference>
<feature type="domain" description="Peptidase S12 Pab87-related C-terminal" evidence="3">
    <location>
        <begin position="307"/>
        <end position="399"/>
    </location>
</feature>
<dbReference type="InterPro" id="IPR021860">
    <property type="entry name" value="Peptidase_S12_Pab87-rel_C"/>
</dbReference>
<evidence type="ECO:0000259" key="3">
    <source>
        <dbReference type="Pfam" id="PF11954"/>
    </source>
</evidence>
<comment type="caution">
    <text evidence="4">The sequence shown here is derived from an EMBL/GenBank/DDBJ whole genome shotgun (WGS) entry which is preliminary data.</text>
</comment>
<dbReference type="PANTHER" id="PTHR46825">
    <property type="entry name" value="D-ALANYL-D-ALANINE-CARBOXYPEPTIDASE/ENDOPEPTIDASE AMPH"/>
    <property type="match status" value="1"/>
</dbReference>
<dbReference type="EMBL" id="JAUKUA010000002">
    <property type="protein sequence ID" value="KAK0726163.1"/>
    <property type="molecule type" value="Genomic_DNA"/>
</dbReference>
<dbReference type="Pfam" id="PF00144">
    <property type="entry name" value="Beta-lactamase"/>
    <property type="match status" value="1"/>
</dbReference>
<proteinExistence type="inferred from homology"/>
<dbReference type="Gene3D" id="2.40.128.600">
    <property type="match status" value="1"/>
</dbReference>
<name>A0AA40B1X1_9PEZI</name>
<dbReference type="PANTHER" id="PTHR46825:SF14">
    <property type="entry name" value="BETA-LACTAMASE-RELATED DOMAIN-CONTAINING PROTEIN"/>
    <property type="match status" value="1"/>
</dbReference>
<evidence type="ECO:0000313" key="5">
    <source>
        <dbReference type="Proteomes" id="UP001172102"/>
    </source>
</evidence>
<evidence type="ECO:0000256" key="1">
    <source>
        <dbReference type="ARBA" id="ARBA00038215"/>
    </source>
</evidence>
<dbReference type="Gene3D" id="3.40.710.10">
    <property type="entry name" value="DD-peptidase/beta-lactamase superfamily"/>
    <property type="match status" value="1"/>
</dbReference>
<comment type="similarity">
    <text evidence="1">Belongs to the peptidase S12 family.</text>
</comment>
<gene>
    <name evidence="4" type="ORF">B0H67DRAFT_632979</name>
</gene>
<keyword evidence="5" id="KW-1185">Reference proteome</keyword>
<organism evidence="4 5">
    <name type="scientific">Lasiosphaeris hirsuta</name>
    <dbReference type="NCBI Taxonomy" id="260670"/>
    <lineage>
        <taxon>Eukaryota</taxon>
        <taxon>Fungi</taxon>
        <taxon>Dikarya</taxon>
        <taxon>Ascomycota</taxon>
        <taxon>Pezizomycotina</taxon>
        <taxon>Sordariomycetes</taxon>
        <taxon>Sordariomycetidae</taxon>
        <taxon>Sordariales</taxon>
        <taxon>Lasiosphaeriaceae</taxon>
        <taxon>Lasiosphaeris</taxon>
    </lineage>
</organism>
<sequence length="421" mass="46479">MAISGTAATSLGVIHQGEVIHEAHFGFRDHALSLKPNSDTLYGIGSMTKGMVASAVGDLVERNIMTWDEKLRHLIPEFTSPEPVTADACTIADVLSHRSGNALPLILKSALLPMANVMTPSFGLQSGWQYSNWGYALAAEAIARRTGAPFEQQLRKTLFDPLGMTRTTTRPDWREDDRQHGRGTTKELLSPFKQLAKIFAGHASIPLRLSTLDEYGLGWFKGCVPGFPGILSENNGAKPQVIFSRNGTLAGFSSAVFLLPESQSGIFDLTNTKSTCDSGDLIVKAILHTILTKTAMKTAGGRHQARTAQLDAAPYTGRYYWGTDACFVDIILLEGGLTLKVQGREDQAYPLEHYHYDTFTWLVTDDEEARRSRYTQPIRAYKFVFERNEVGEMHQFVWQEMGGGQGSFAKRPSPKYHITSA</sequence>
<dbReference type="AlphaFoldDB" id="A0AA40B1X1"/>